<dbReference type="InterPro" id="IPR025736">
    <property type="entry name" value="PucR_C-HTH_dom"/>
</dbReference>
<dbReference type="Proteomes" id="UP001185755">
    <property type="component" value="Unassembled WGS sequence"/>
</dbReference>
<reference evidence="5 6" key="1">
    <citation type="submission" date="2023-10" db="EMBL/GenBank/DDBJ databases">
        <title>Development of a sustainable strategy for remediation of hydrocarbon-contaminated territories based on the waste exchange concept.</title>
        <authorList>
            <person name="Krivoruchko A."/>
        </authorList>
    </citation>
    <scope>NUCLEOTIDE SEQUENCE [LARGE SCALE GENOMIC DNA]</scope>
    <source>
        <strain evidence="5 6">IEGM 1323</strain>
    </source>
</reference>
<sequence>MREDSDTTREREIAARISSLIAGADVELDSVASRLTDLYRQRIPVYDSVAREEVQRNTRAVLDIVVWRVQSDSPSVDESDVTDLVRRWADQTIPLELVAHSIQLGARELFKIIRHNAAEQNLSTAAVDDMQDMMWEWATSYSAAVNTVMQERAVTGAIRRSDLIRQLVESSYVPSSLAGDAQEHGIDLSHPYRVACVVWNDTSKASDARALLRMRCSDGLLEVVDAVIDGRLIALLPVVPERLESDIAIGVGDARQASDARSSYEQAQRALTLATMFGRTGVVDLAALGPLPLLAFADDVAEQIASVHLDPLLVRGATGREILDTVATYLDNDRRVDDTAAALFVHRNTVRNRVARFGDLTGLDIDSTADLVLAWWLLTRDRAQRAALENPVL</sequence>
<comment type="similarity">
    <text evidence="1">Belongs to the CdaR family.</text>
</comment>
<dbReference type="EMBL" id="JAWLJX010000001">
    <property type="protein sequence ID" value="MDV6259779.1"/>
    <property type="molecule type" value="Genomic_DNA"/>
</dbReference>
<proteinExistence type="inferred from homology"/>
<evidence type="ECO:0000259" key="2">
    <source>
        <dbReference type="Pfam" id="PF13556"/>
    </source>
</evidence>
<evidence type="ECO:0000256" key="1">
    <source>
        <dbReference type="ARBA" id="ARBA00006754"/>
    </source>
</evidence>
<dbReference type="InterPro" id="IPR025751">
    <property type="entry name" value="RsbRD_N_dom"/>
</dbReference>
<organism evidence="5 6">
    <name type="scientific">Rhodococcoides yunnanense</name>
    <dbReference type="NCBI Taxonomy" id="278209"/>
    <lineage>
        <taxon>Bacteria</taxon>
        <taxon>Bacillati</taxon>
        <taxon>Actinomycetota</taxon>
        <taxon>Actinomycetes</taxon>
        <taxon>Mycobacteriales</taxon>
        <taxon>Nocardiaceae</taxon>
        <taxon>Rhodococcoides</taxon>
    </lineage>
</organism>
<name>A0ABU4B6J2_9NOCA</name>
<dbReference type="InterPro" id="IPR051448">
    <property type="entry name" value="CdaR-like_regulators"/>
</dbReference>
<dbReference type="InterPro" id="IPR041522">
    <property type="entry name" value="CdaR_GGDEF"/>
</dbReference>
<evidence type="ECO:0000259" key="3">
    <source>
        <dbReference type="Pfam" id="PF14361"/>
    </source>
</evidence>
<dbReference type="PANTHER" id="PTHR33744">
    <property type="entry name" value="CARBOHYDRATE DIACID REGULATOR"/>
    <property type="match status" value="1"/>
</dbReference>
<dbReference type="RefSeq" id="WP_317562684.1">
    <property type="nucleotide sequence ID" value="NZ_JAWLJX010000001.1"/>
</dbReference>
<dbReference type="InterPro" id="IPR042070">
    <property type="entry name" value="PucR_C-HTH_sf"/>
</dbReference>
<gene>
    <name evidence="5" type="ORF">R3P96_00340</name>
</gene>
<dbReference type="Pfam" id="PF13556">
    <property type="entry name" value="HTH_30"/>
    <property type="match status" value="1"/>
</dbReference>
<feature type="domain" description="CdaR GGDEF-like" evidence="4">
    <location>
        <begin position="176"/>
        <end position="272"/>
    </location>
</feature>
<dbReference type="Pfam" id="PF17853">
    <property type="entry name" value="GGDEF_2"/>
    <property type="match status" value="1"/>
</dbReference>
<feature type="domain" description="PucR C-terminal helix-turn-helix" evidence="2">
    <location>
        <begin position="323"/>
        <end position="376"/>
    </location>
</feature>
<evidence type="ECO:0000313" key="5">
    <source>
        <dbReference type="EMBL" id="MDV6259779.1"/>
    </source>
</evidence>
<evidence type="ECO:0000313" key="6">
    <source>
        <dbReference type="Proteomes" id="UP001185755"/>
    </source>
</evidence>
<dbReference type="Gene3D" id="1.10.10.2840">
    <property type="entry name" value="PucR C-terminal helix-turn-helix domain"/>
    <property type="match status" value="1"/>
</dbReference>
<feature type="domain" description="RsbT co-antagonist protein RsbRD N-terminal" evidence="3">
    <location>
        <begin position="29"/>
        <end position="151"/>
    </location>
</feature>
<accession>A0ABU4B6J2</accession>
<protein>
    <submittedName>
        <fullName evidence="5">Helix-turn-helix domain-containing protein</fullName>
    </submittedName>
</protein>
<dbReference type="PANTHER" id="PTHR33744:SF15">
    <property type="entry name" value="CARBOHYDRATE DIACID REGULATOR"/>
    <property type="match status" value="1"/>
</dbReference>
<dbReference type="Pfam" id="PF14361">
    <property type="entry name" value="RsbRD_N"/>
    <property type="match status" value="1"/>
</dbReference>
<keyword evidence="6" id="KW-1185">Reference proteome</keyword>
<evidence type="ECO:0000259" key="4">
    <source>
        <dbReference type="Pfam" id="PF17853"/>
    </source>
</evidence>
<comment type="caution">
    <text evidence="5">The sequence shown here is derived from an EMBL/GenBank/DDBJ whole genome shotgun (WGS) entry which is preliminary data.</text>
</comment>